<comment type="similarity">
    <text evidence="2">Belongs to the glycosyltransferase 28 family.</text>
</comment>
<dbReference type="NCBIfam" id="NF041548">
    <property type="entry name" value="PssE"/>
    <property type="match status" value="1"/>
</dbReference>
<dbReference type="InterPro" id="IPR048097">
    <property type="entry name" value="Cps14G-like"/>
</dbReference>
<evidence type="ECO:0000256" key="5">
    <source>
        <dbReference type="ARBA" id="ARBA00022824"/>
    </source>
</evidence>
<dbReference type="Gene3D" id="3.40.50.2000">
    <property type="entry name" value="Glycogen Phosphorylase B"/>
    <property type="match status" value="1"/>
</dbReference>
<dbReference type="Pfam" id="PF04101">
    <property type="entry name" value="Glyco_tran_28_C"/>
    <property type="match status" value="1"/>
</dbReference>
<reference evidence="7 8" key="1">
    <citation type="journal article" date="2005" name="Appl. Environ. Microbiol.">
        <title>Intestinal bacterial communities that produce active estrogen-like compounds enterodiol and enterolactone in humans.</title>
        <authorList>
            <person name="Clavel T."/>
            <person name="Henderson G."/>
            <person name="Alpert C.A."/>
            <person name="Philippe C."/>
            <person name="Rigottier-Gois L."/>
            <person name="Dore J."/>
            <person name="Blaut M."/>
        </authorList>
    </citation>
    <scope>NUCLEOTIDE SEQUENCE [LARGE SCALE GENOMIC DNA]</scope>
    <source>
        <strain evidence="7 8">SECO-MT75m2</strain>
    </source>
</reference>
<organism evidence="7 8">
    <name type="scientific">Eggerthella lenta</name>
    <name type="common">Eubacterium lentum</name>
    <dbReference type="NCBI Taxonomy" id="84112"/>
    <lineage>
        <taxon>Bacteria</taxon>
        <taxon>Bacillati</taxon>
        <taxon>Actinomycetota</taxon>
        <taxon>Coriobacteriia</taxon>
        <taxon>Eggerthellales</taxon>
        <taxon>Eggerthellaceae</taxon>
        <taxon>Eggerthella</taxon>
    </lineage>
</organism>
<dbReference type="SUPFAM" id="SSF53756">
    <property type="entry name" value="UDP-Glycosyltransferase/glycogen phosphorylase"/>
    <property type="match status" value="1"/>
</dbReference>
<evidence type="ECO:0000313" key="8">
    <source>
        <dbReference type="Proteomes" id="UP000312594"/>
    </source>
</evidence>
<keyword evidence="5" id="KW-0256">Endoplasmic reticulum</keyword>
<comment type="subcellular location">
    <subcellularLocation>
        <location evidence="1">Endoplasmic reticulum</location>
    </subcellularLocation>
</comment>
<dbReference type="Proteomes" id="UP000312594">
    <property type="component" value="Unassembled WGS sequence"/>
</dbReference>
<sequence>MKIFGTTGSRSFQFDRMVRALDEADFSSVVSDDVEVHVQIGSSTYIPKNVEWIRFLSRDEFLDQIKCADIVVTHGGTGAIVSAISSGKKVVAVPRLASFSEAVDDHQVELVKQFEQMKLIRGCFDLSRIVEDVARAVSEEYRPYRSNTEAILKSIDEFIQLEVIKDGRRRAAQ</sequence>
<keyword evidence="4 7" id="KW-0808">Transferase</keyword>
<dbReference type="PANTHER" id="PTHR12867:SF6">
    <property type="entry name" value="N-ACETYLGLUCOSAMINYLDIPHOSPHODOLICHOL N-ACETYLGLUCOSAMINYLTRANSFERASE"/>
    <property type="match status" value="1"/>
</dbReference>
<evidence type="ECO:0000256" key="4">
    <source>
        <dbReference type="ARBA" id="ARBA00022679"/>
    </source>
</evidence>
<protein>
    <submittedName>
        <fullName evidence="7">Beta(1,3)galactosyltransferase EpsH</fullName>
    </submittedName>
</protein>
<dbReference type="GO" id="GO:0016758">
    <property type="term" value="F:hexosyltransferase activity"/>
    <property type="evidence" value="ECO:0007669"/>
    <property type="project" value="InterPro"/>
</dbReference>
<evidence type="ECO:0000256" key="2">
    <source>
        <dbReference type="ARBA" id="ARBA00006962"/>
    </source>
</evidence>
<dbReference type="InterPro" id="IPR039042">
    <property type="entry name" value="Alg13-like"/>
</dbReference>
<evidence type="ECO:0000256" key="1">
    <source>
        <dbReference type="ARBA" id="ARBA00004240"/>
    </source>
</evidence>
<dbReference type="PANTHER" id="PTHR12867">
    <property type="entry name" value="GLYCOSYL TRANSFERASE-RELATED"/>
    <property type="match status" value="1"/>
</dbReference>
<evidence type="ECO:0000313" key="7">
    <source>
        <dbReference type="EMBL" id="TNU88832.1"/>
    </source>
</evidence>
<evidence type="ECO:0000259" key="6">
    <source>
        <dbReference type="Pfam" id="PF04101"/>
    </source>
</evidence>
<keyword evidence="3 7" id="KW-0328">Glycosyltransferase</keyword>
<evidence type="ECO:0000256" key="3">
    <source>
        <dbReference type="ARBA" id="ARBA00022676"/>
    </source>
</evidence>
<dbReference type="GO" id="GO:0006488">
    <property type="term" value="P:dolichol-linked oligosaccharide biosynthetic process"/>
    <property type="evidence" value="ECO:0007669"/>
    <property type="project" value="InterPro"/>
</dbReference>
<dbReference type="InterPro" id="IPR007235">
    <property type="entry name" value="Glyco_trans_28_C"/>
</dbReference>
<gene>
    <name evidence="7" type="ORF">FIC87_13230</name>
</gene>
<accession>A0A5C5BQ74</accession>
<dbReference type="EMBL" id="VEVP01000041">
    <property type="protein sequence ID" value="TNU88832.1"/>
    <property type="molecule type" value="Genomic_DNA"/>
</dbReference>
<feature type="domain" description="Glycosyl transferase family 28 C-terminal" evidence="6">
    <location>
        <begin position="6"/>
        <end position="158"/>
    </location>
</feature>
<name>A0A5C5BQ74_EGGLN</name>
<dbReference type="AlphaFoldDB" id="A0A5C5BQ74"/>
<comment type="caution">
    <text evidence="7">The sequence shown here is derived from an EMBL/GenBank/DDBJ whole genome shotgun (WGS) entry which is preliminary data.</text>
</comment>
<dbReference type="RefSeq" id="WP_139913048.1">
    <property type="nucleotide sequence ID" value="NZ_VEVP01000041.1"/>
</dbReference>
<proteinExistence type="inferred from homology"/>